<evidence type="ECO:0000313" key="1">
    <source>
        <dbReference type="EMBL" id="GAA0512037.1"/>
    </source>
</evidence>
<dbReference type="RefSeq" id="WP_009948089.1">
    <property type="nucleotide sequence ID" value="NZ_BAAAGS010000004.1"/>
</dbReference>
<gene>
    <name evidence="1" type="ORF">GCM10009533_08580</name>
</gene>
<sequence length="100" mass="11667">MFLKDLNESLRRRLDMLADIAWHGEDHAVCETARTEMPNLVAAVRTLMEQHEPDDSGECPACSRILWRWQQPWRRPKSPCRVYLAARWALLDEHAASPRS</sequence>
<dbReference type="Proteomes" id="UP001500729">
    <property type="component" value="Unassembled WGS sequence"/>
</dbReference>
<comment type="caution">
    <text evidence="1">The sequence shown here is derived from an EMBL/GenBank/DDBJ whole genome shotgun (WGS) entry which is preliminary data.</text>
</comment>
<protein>
    <submittedName>
        <fullName evidence="1">Uncharacterized protein</fullName>
    </submittedName>
</protein>
<proteinExistence type="predicted"/>
<accession>A0ABP3M2K4</accession>
<dbReference type="EMBL" id="BAAAGS010000004">
    <property type="protein sequence ID" value="GAA0512037.1"/>
    <property type="molecule type" value="Genomic_DNA"/>
</dbReference>
<reference evidence="2" key="1">
    <citation type="journal article" date="2019" name="Int. J. Syst. Evol. Microbiol.">
        <title>The Global Catalogue of Microorganisms (GCM) 10K type strain sequencing project: providing services to taxonomists for standard genome sequencing and annotation.</title>
        <authorList>
            <consortium name="The Broad Institute Genomics Platform"/>
            <consortium name="The Broad Institute Genome Sequencing Center for Infectious Disease"/>
            <person name="Wu L."/>
            <person name="Ma J."/>
        </authorList>
    </citation>
    <scope>NUCLEOTIDE SEQUENCE [LARGE SCALE GENOMIC DNA]</scope>
    <source>
        <strain evidence="2">JCM 10303</strain>
    </source>
</reference>
<keyword evidence="2" id="KW-1185">Reference proteome</keyword>
<evidence type="ECO:0000313" key="2">
    <source>
        <dbReference type="Proteomes" id="UP001500729"/>
    </source>
</evidence>
<organism evidence="1 2">
    <name type="scientific">Saccharopolyspora erythraea</name>
    <name type="common">Streptomyces erythraeus</name>
    <dbReference type="NCBI Taxonomy" id="1836"/>
    <lineage>
        <taxon>Bacteria</taxon>
        <taxon>Bacillati</taxon>
        <taxon>Actinomycetota</taxon>
        <taxon>Actinomycetes</taxon>
        <taxon>Pseudonocardiales</taxon>
        <taxon>Pseudonocardiaceae</taxon>
        <taxon>Saccharopolyspora</taxon>
    </lineage>
</organism>
<name>A0ABP3M2K4_SACER</name>